<evidence type="ECO:0000259" key="1">
    <source>
        <dbReference type="Pfam" id="PF07693"/>
    </source>
</evidence>
<keyword evidence="3" id="KW-1185">Reference proteome</keyword>
<dbReference type="SUPFAM" id="SSF52540">
    <property type="entry name" value="P-loop containing nucleoside triphosphate hydrolases"/>
    <property type="match status" value="1"/>
</dbReference>
<reference evidence="2 3" key="1">
    <citation type="journal article" date="2007" name="Proc. Natl. Acad. Sci. U.S.A.">
        <title>Characterization of a marine gammaproteobacterium capable of aerobic anoxygenic photosynthesis.</title>
        <authorList>
            <person name="Fuchs B.M."/>
            <person name="Spring S."/>
            <person name="Teeling H."/>
            <person name="Quast C."/>
            <person name="Wulf J."/>
            <person name="Schattenhofer M."/>
            <person name="Yan S."/>
            <person name="Ferriera S."/>
            <person name="Johnson J."/>
            <person name="Glockner F.O."/>
            <person name="Amann R."/>
        </authorList>
    </citation>
    <scope>NUCLEOTIDE SEQUENCE [LARGE SCALE GENOMIC DNA]</scope>
    <source>
        <strain evidence="2">KT71</strain>
    </source>
</reference>
<dbReference type="HOGENOM" id="CLU_028167_1_0_6"/>
<dbReference type="EMBL" id="AAOA02000001">
    <property type="protein sequence ID" value="EAQ99584.1"/>
    <property type="molecule type" value="Genomic_DNA"/>
</dbReference>
<evidence type="ECO:0000313" key="2">
    <source>
        <dbReference type="EMBL" id="EAQ99584.1"/>
    </source>
</evidence>
<dbReference type="Pfam" id="PF07693">
    <property type="entry name" value="KAP_NTPase"/>
    <property type="match status" value="1"/>
</dbReference>
<dbReference type="PANTHER" id="PTHR22674:SF6">
    <property type="entry name" value="NTPASE KAP FAMILY P-LOOP DOMAIN-CONTAINING PROTEIN 1"/>
    <property type="match status" value="1"/>
</dbReference>
<dbReference type="Gene3D" id="3.40.50.300">
    <property type="entry name" value="P-loop containing nucleotide triphosphate hydrolases"/>
    <property type="match status" value="1"/>
</dbReference>
<name>A4A4G1_9GAMM</name>
<comment type="caution">
    <text evidence="2">The sequence shown here is derived from an EMBL/GenBank/DDBJ whole genome shotgun (WGS) entry which is preliminary data.</text>
</comment>
<accession>A4A4G1</accession>
<dbReference type="InterPro" id="IPR052754">
    <property type="entry name" value="NTPase_KAP_P-loop"/>
</dbReference>
<dbReference type="Proteomes" id="UP000019205">
    <property type="component" value="Chromosome"/>
</dbReference>
<dbReference type="InterPro" id="IPR011646">
    <property type="entry name" value="KAP_P-loop"/>
</dbReference>
<dbReference type="InterPro" id="IPR027417">
    <property type="entry name" value="P-loop_NTPase"/>
</dbReference>
<organism evidence="2 3">
    <name type="scientific">Congregibacter litoralis KT71</name>
    <dbReference type="NCBI Taxonomy" id="314285"/>
    <lineage>
        <taxon>Bacteria</taxon>
        <taxon>Pseudomonadati</taxon>
        <taxon>Pseudomonadota</taxon>
        <taxon>Gammaproteobacteria</taxon>
        <taxon>Cellvibrionales</taxon>
        <taxon>Halieaceae</taxon>
        <taxon>Congregibacter</taxon>
    </lineage>
</organism>
<dbReference type="PANTHER" id="PTHR22674">
    <property type="entry name" value="NTPASE, KAP FAMILY P-LOOP DOMAIN-CONTAINING 1"/>
    <property type="match status" value="1"/>
</dbReference>
<dbReference type="RefSeq" id="WP_008296039.1">
    <property type="nucleotide sequence ID" value="NZ_CM002299.1"/>
</dbReference>
<evidence type="ECO:0000313" key="3">
    <source>
        <dbReference type="Proteomes" id="UP000019205"/>
    </source>
</evidence>
<proteinExistence type="predicted"/>
<sequence>MAQFTRRDFESLVTEKGKLALWSDKESDNDYLNFGEVSQITVDILTSTGMLPVSIGVFGNWGAGKSSLLKLIEQRLEADEKDWITINFDAWLYQGYDDARASLLEVIATALTQAADGDEGLYKKAKKLLARVDGFRAMGFMTEGAALLAGIPTGGLLARSVSVLGNATDGIQDQGEYQNLGKTAKEAKEQVGGLLKPETKKSPPQQIDTFRKEYGEILEELGKPLVVVIDNLDRCLPANAIHTLEAIRLFLFLTNTAFIIAADEEMIRSSVADYFKGASDRHQIDYLDKLIQVPIRVPKAGVREIRSYLFMLYAIDHGLPPDRLEVLREGLEKALQQSWKEDPITRQDVLVLTGEPEEGTLARAFARADRIAPVLANSPIIHGNPRIVKRLLNVVKMRSQIARRRSMPLDEAVITKLVIFERCVGVTATADFYRLVDAEQGMPMLLKQLEEGGGQIPDDAPKTWTDNPSTKSFISEWAQLEPRLSGVDLRAAIYLSRETMPIGAYVVGLSPVGREVLDVLVSTKNTSSPTAEKLLDTLPLEEQIPVMEGAISHLRQVSDWSRRPKGFAGACLLARHSTGAAKILVRYLQELELGGKPPAWMTALLKEEEWYKDD</sequence>
<feature type="domain" description="KAP NTPase" evidence="1">
    <location>
        <begin position="47"/>
        <end position="399"/>
    </location>
</feature>
<gene>
    <name evidence="2" type="ORF">KT71_17981</name>
</gene>
<reference evidence="2 3" key="2">
    <citation type="journal article" date="2009" name="PLoS ONE">
        <title>The photosynthetic apparatus and its regulation in the aerobic gammaproteobacterium Congregibacter litoralis gen. nov., sp. nov.</title>
        <authorList>
            <person name="Spring S."/>
            <person name="Lunsdorf H."/>
            <person name="Fuchs B.M."/>
            <person name="Tindall B.J."/>
        </authorList>
    </citation>
    <scope>NUCLEOTIDE SEQUENCE [LARGE SCALE GENOMIC DNA]</scope>
    <source>
        <strain evidence="2">KT71</strain>
    </source>
</reference>
<dbReference type="eggNOG" id="COG4928">
    <property type="taxonomic scope" value="Bacteria"/>
</dbReference>
<dbReference type="STRING" id="314285.KT71_17981"/>
<dbReference type="AlphaFoldDB" id="A4A4G1"/>
<protein>
    <submittedName>
        <fullName evidence="2">Putative P-loop ATPase</fullName>
    </submittedName>
</protein>